<dbReference type="EMBL" id="JARJCN010000043">
    <property type="protein sequence ID" value="KAJ7082891.1"/>
    <property type="molecule type" value="Genomic_DNA"/>
</dbReference>
<reference evidence="2" key="1">
    <citation type="submission" date="2023-03" db="EMBL/GenBank/DDBJ databases">
        <title>Massive genome expansion in bonnet fungi (Mycena s.s.) driven by repeated elements and novel gene families across ecological guilds.</title>
        <authorList>
            <consortium name="Lawrence Berkeley National Laboratory"/>
            <person name="Harder C.B."/>
            <person name="Miyauchi S."/>
            <person name="Viragh M."/>
            <person name="Kuo A."/>
            <person name="Thoen E."/>
            <person name="Andreopoulos B."/>
            <person name="Lu D."/>
            <person name="Skrede I."/>
            <person name="Drula E."/>
            <person name="Henrissat B."/>
            <person name="Morin E."/>
            <person name="Kohler A."/>
            <person name="Barry K."/>
            <person name="LaButti K."/>
            <person name="Morin E."/>
            <person name="Salamov A."/>
            <person name="Lipzen A."/>
            <person name="Mereny Z."/>
            <person name="Hegedus B."/>
            <person name="Baldrian P."/>
            <person name="Stursova M."/>
            <person name="Weitz H."/>
            <person name="Taylor A."/>
            <person name="Grigoriev I.V."/>
            <person name="Nagy L.G."/>
            <person name="Martin F."/>
            <person name="Kauserud H."/>
        </authorList>
    </citation>
    <scope>NUCLEOTIDE SEQUENCE</scope>
    <source>
        <strain evidence="2">CBHHK173m</strain>
    </source>
</reference>
<proteinExistence type="predicted"/>
<gene>
    <name evidence="2" type="ORF">B0H15DRAFT_433588</name>
</gene>
<sequence length="212" mass="22765">MAGLSRFRHGIVGARVECIKSRTFIMIHAHVDPDTTTAPTGPPVSRLSPRVAGGCAHALQLLRTQSTSPYLRFSPPRPKTALTRPRALPAPQPTPSHLSLWAVALAEGKQAVAPTSSGRYASGSRTAPRVLRLGVPGRRGYSYRIPNPDPESRPPSLTPDPGMTAALAWEVGRQPVWLFSLRLGSPGRSGDSGERVLSLLKVVVYRTRGRSG</sequence>
<evidence type="ECO:0000256" key="1">
    <source>
        <dbReference type="SAM" id="MobiDB-lite"/>
    </source>
</evidence>
<dbReference type="AlphaFoldDB" id="A0AAD6TXF2"/>
<name>A0AAD6TXF2_9AGAR</name>
<comment type="caution">
    <text evidence="2">The sequence shown here is derived from an EMBL/GenBank/DDBJ whole genome shotgun (WGS) entry which is preliminary data.</text>
</comment>
<accession>A0AAD6TXF2</accession>
<protein>
    <submittedName>
        <fullName evidence="2">Uncharacterized protein</fullName>
    </submittedName>
</protein>
<feature type="region of interest" description="Disordered" evidence="1">
    <location>
        <begin position="138"/>
        <end position="163"/>
    </location>
</feature>
<keyword evidence="3" id="KW-1185">Reference proteome</keyword>
<dbReference type="Proteomes" id="UP001222325">
    <property type="component" value="Unassembled WGS sequence"/>
</dbReference>
<evidence type="ECO:0000313" key="3">
    <source>
        <dbReference type="Proteomes" id="UP001222325"/>
    </source>
</evidence>
<feature type="region of interest" description="Disordered" evidence="1">
    <location>
        <begin position="69"/>
        <end position="93"/>
    </location>
</feature>
<evidence type="ECO:0000313" key="2">
    <source>
        <dbReference type="EMBL" id="KAJ7082891.1"/>
    </source>
</evidence>
<organism evidence="2 3">
    <name type="scientific">Mycena belliarum</name>
    <dbReference type="NCBI Taxonomy" id="1033014"/>
    <lineage>
        <taxon>Eukaryota</taxon>
        <taxon>Fungi</taxon>
        <taxon>Dikarya</taxon>
        <taxon>Basidiomycota</taxon>
        <taxon>Agaricomycotina</taxon>
        <taxon>Agaricomycetes</taxon>
        <taxon>Agaricomycetidae</taxon>
        <taxon>Agaricales</taxon>
        <taxon>Marasmiineae</taxon>
        <taxon>Mycenaceae</taxon>
        <taxon>Mycena</taxon>
    </lineage>
</organism>